<dbReference type="EMBL" id="VSSQ01073567">
    <property type="protein sequence ID" value="MPN24651.1"/>
    <property type="molecule type" value="Genomic_DNA"/>
</dbReference>
<feature type="compositionally biased region" description="Basic and acidic residues" evidence="1">
    <location>
        <begin position="97"/>
        <end position="114"/>
    </location>
</feature>
<gene>
    <name evidence="2" type="ORF">SDC9_172053</name>
</gene>
<proteinExistence type="predicted"/>
<protein>
    <submittedName>
        <fullName evidence="2">Uncharacterized protein</fullName>
    </submittedName>
</protein>
<reference evidence="2" key="1">
    <citation type="submission" date="2019-08" db="EMBL/GenBank/DDBJ databases">
        <authorList>
            <person name="Kucharzyk K."/>
            <person name="Murdoch R.W."/>
            <person name="Higgins S."/>
            <person name="Loffler F."/>
        </authorList>
    </citation>
    <scope>NUCLEOTIDE SEQUENCE</scope>
</reference>
<organism evidence="2">
    <name type="scientific">bioreactor metagenome</name>
    <dbReference type="NCBI Taxonomy" id="1076179"/>
    <lineage>
        <taxon>unclassified sequences</taxon>
        <taxon>metagenomes</taxon>
        <taxon>ecological metagenomes</taxon>
    </lineage>
</organism>
<comment type="caution">
    <text evidence="2">The sequence shown here is derived from an EMBL/GenBank/DDBJ whole genome shotgun (WGS) entry which is preliminary data.</text>
</comment>
<feature type="compositionally biased region" description="Basic and acidic residues" evidence="1">
    <location>
        <begin position="150"/>
        <end position="164"/>
    </location>
</feature>
<evidence type="ECO:0000313" key="2">
    <source>
        <dbReference type="EMBL" id="MPN24651.1"/>
    </source>
</evidence>
<feature type="region of interest" description="Disordered" evidence="1">
    <location>
        <begin position="1"/>
        <end position="174"/>
    </location>
</feature>
<accession>A0A645GCL3</accession>
<dbReference type="AlphaFoldDB" id="A0A645GCL3"/>
<evidence type="ECO:0000256" key="1">
    <source>
        <dbReference type="SAM" id="MobiDB-lite"/>
    </source>
</evidence>
<name>A0A645GCL3_9ZZZZ</name>
<sequence>MDSVRPVGGDHGPRRPHQGQAPRADHVHHRPVAAFRSGLREDRPPLHGEPEGFRTRLRQSLVQADPPRPRPAYPLPRGRCAEGSPDLARPDSSGRSQADRRQGRRSAEIPDSRLRSCQYRAHPHRLGFGRDLPRYRHARRGERRTSPPRAAERLGRQRPERTGERAGQAGKRPT</sequence>
<feature type="compositionally biased region" description="Basic and acidic residues" evidence="1">
    <location>
        <begin position="38"/>
        <end position="54"/>
    </location>
</feature>